<protein>
    <recommendedName>
        <fullName evidence="1">CdiI immunity protein domain-containing protein</fullName>
    </recommendedName>
</protein>
<comment type="caution">
    <text evidence="2">The sequence shown here is derived from an EMBL/GenBank/DDBJ whole genome shotgun (WGS) entry which is preliminary data.</text>
</comment>
<reference evidence="2 3" key="1">
    <citation type="submission" date="2014-08" db="EMBL/GenBank/DDBJ databases">
        <title>Whole genome shotgun sequence of Rhizobium rubi NBRC 13261.</title>
        <authorList>
            <person name="Katano-Makiyama Y."/>
            <person name="Hosoyama A."/>
            <person name="Hashimoto M."/>
            <person name="Hosoyama Y."/>
            <person name="Noguchi M."/>
            <person name="Tsuchikane K."/>
            <person name="Uohara A."/>
            <person name="Ohji S."/>
            <person name="Ichikawa N."/>
            <person name="Kimura A."/>
            <person name="Yamazoe A."/>
            <person name="Fujita N."/>
        </authorList>
    </citation>
    <scope>NUCLEOTIDE SEQUENCE [LARGE SCALE GENOMIC DNA]</scope>
    <source>
        <strain evidence="2 3">NBRC 13261</strain>
    </source>
</reference>
<dbReference type="Pfam" id="PF18593">
    <property type="entry name" value="CdiI_2"/>
    <property type="match status" value="1"/>
</dbReference>
<dbReference type="OrthoDB" id="8395273at2"/>
<name>A0A081CYA8_9HYPH</name>
<evidence type="ECO:0000313" key="2">
    <source>
        <dbReference type="EMBL" id="GAK71654.1"/>
    </source>
</evidence>
<dbReference type="eggNOG" id="ENOG50300ID">
    <property type="taxonomic scope" value="Bacteria"/>
</dbReference>
<dbReference type="InterPro" id="IPR041129">
    <property type="entry name" value="CdiI_2"/>
</dbReference>
<dbReference type="AlphaFoldDB" id="A0A081CYA8"/>
<proteinExistence type="predicted"/>
<dbReference type="EMBL" id="BBJU01000019">
    <property type="protein sequence ID" value="GAK71654.1"/>
    <property type="molecule type" value="Genomic_DNA"/>
</dbReference>
<evidence type="ECO:0000259" key="1">
    <source>
        <dbReference type="Pfam" id="PF18593"/>
    </source>
</evidence>
<dbReference type="Proteomes" id="UP000028701">
    <property type="component" value="Unassembled WGS sequence"/>
</dbReference>
<accession>A0A081CYA8</accession>
<evidence type="ECO:0000313" key="3">
    <source>
        <dbReference type="Proteomes" id="UP000028701"/>
    </source>
</evidence>
<organism evidence="2 3">
    <name type="scientific">Agrobacterium rubi TR3 = NBRC 13261</name>
    <dbReference type="NCBI Taxonomy" id="1368415"/>
    <lineage>
        <taxon>Bacteria</taxon>
        <taxon>Pseudomonadati</taxon>
        <taxon>Pseudomonadota</taxon>
        <taxon>Alphaproteobacteria</taxon>
        <taxon>Hyphomicrobiales</taxon>
        <taxon>Rhizobiaceae</taxon>
        <taxon>Rhizobium/Agrobacterium group</taxon>
        <taxon>Agrobacterium</taxon>
    </lineage>
</organism>
<gene>
    <name evidence="2" type="ORF">RRU01S_19_00590</name>
</gene>
<dbReference type="RefSeq" id="WP_045231201.1">
    <property type="nucleotide sequence ID" value="NZ_BBJU01000019.1"/>
</dbReference>
<sequence>MSTIGRHLRGIKSVTIIGELRRMMLKFWWGVDSAGVNIIDRDFPALFNLIGNYLHQDMDIEFDSVPEALAGYSRMTEPGEKHKLVDEMETFLGRYHNDLDGEFSRRYGFDFTPDIIGQTVPEFFDMLRTILDDPESYIRFEPNDQ</sequence>
<feature type="domain" description="CdiI immunity protein" evidence="1">
    <location>
        <begin position="43"/>
        <end position="129"/>
    </location>
</feature>